<keyword evidence="2" id="KW-1185">Reference proteome</keyword>
<gene>
    <name evidence="1" type="ORF">EG68_11475</name>
</gene>
<evidence type="ECO:0000313" key="1">
    <source>
        <dbReference type="EMBL" id="KAF7254834.1"/>
    </source>
</evidence>
<dbReference type="Proteomes" id="UP000822476">
    <property type="component" value="Unassembled WGS sequence"/>
</dbReference>
<dbReference type="PANTHER" id="PTHR46415:SF2">
    <property type="entry name" value="BETA, PUTATIVE-RELATED"/>
    <property type="match status" value="1"/>
</dbReference>
<dbReference type="SUPFAM" id="SSF103657">
    <property type="entry name" value="BAR/IMD domain-like"/>
    <property type="match status" value="1"/>
</dbReference>
<dbReference type="GO" id="GO:0023052">
    <property type="term" value="P:signaling"/>
    <property type="evidence" value="ECO:0007669"/>
    <property type="project" value="TreeGrafter"/>
</dbReference>
<protein>
    <submittedName>
        <fullName evidence="1">Uncharacterized protein</fullName>
    </submittedName>
</protein>
<reference evidence="1" key="1">
    <citation type="submission" date="2019-07" db="EMBL/GenBank/DDBJ databases">
        <title>Annotation for the trematode Paragonimus miyazaki's.</title>
        <authorList>
            <person name="Choi Y.-J."/>
        </authorList>
    </citation>
    <scope>NUCLEOTIDE SEQUENCE</scope>
    <source>
        <strain evidence="1">Japan</strain>
    </source>
</reference>
<dbReference type="OrthoDB" id="6250292at2759"/>
<proteinExistence type="predicted"/>
<comment type="caution">
    <text evidence="1">The sequence shown here is derived from an EMBL/GenBank/DDBJ whole genome shotgun (WGS) entry which is preliminary data.</text>
</comment>
<dbReference type="AlphaFoldDB" id="A0A8S9YJ62"/>
<dbReference type="GO" id="GO:0010008">
    <property type="term" value="C:endosome membrane"/>
    <property type="evidence" value="ECO:0007669"/>
    <property type="project" value="TreeGrafter"/>
</dbReference>
<dbReference type="EMBL" id="JTDE01004605">
    <property type="protein sequence ID" value="KAF7254834.1"/>
    <property type="molecule type" value="Genomic_DNA"/>
</dbReference>
<dbReference type="InterPro" id="IPR027267">
    <property type="entry name" value="AH/BAR_dom_sf"/>
</dbReference>
<dbReference type="CDD" id="cd07307">
    <property type="entry name" value="BAR"/>
    <property type="match status" value="1"/>
</dbReference>
<sequence>MNEFDSFDLNDVHLAAPHTKFLVQATQKKANIIARQTQAIHHAISSVCHAQVTLTESYRTLSSVLRSTTSGVCADLSEPGEEYKQLNFQFVSIMDKVVEMHQAMYTDLQSSVLDRLQEYVDFFSGLPDLANSVEIYDKSRDQAFHTFMKLPKKTNMKTLQAALLELATFRREYERTATIYYGYLNQAERLREIIPLLTMIGFLERYSQYMKTMAKITSSEMALNLLELIQSTLQRKLDDESKMSTRFTNRADELRFESLSKFCSDPWILTPDMSGDLHPNTAAQPNRKLKSKCGRLLMRTRVSLVWRWVEVFCHTQAGSLMSQQYGEVRRSVFFGLCS</sequence>
<organism evidence="1 2">
    <name type="scientific">Paragonimus skrjabini miyazakii</name>
    <dbReference type="NCBI Taxonomy" id="59628"/>
    <lineage>
        <taxon>Eukaryota</taxon>
        <taxon>Metazoa</taxon>
        <taxon>Spiralia</taxon>
        <taxon>Lophotrochozoa</taxon>
        <taxon>Platyhelminthes</taxon>
        <taxon>Trematoda</taxon>
        <taxon>Digenea</taxon>
        <taxon>Plagiorchiida</taxon>
        <taxon>Troglotremata</taxon>
        <taxon>Troglotrematidae</taxon>
        <taxon>Paragonimus</taxon>
    </lineage>
</organism>
<dbReference type="Gene3D" id="1.20.1270.60">
    <property type="entry name" value="Arfaptin homology (AH) domain/BAR domain"/>
    <property type="match status" value="1"/>
</dbReference>
<dbReference type="PANTHER" id="PTHR46415">
    <property type="entry name" value="ADAPTOR PROTEIN, PHOSPHOTYROSINE INTERACTION, PH DOMAIN AND LEUCINE ZIPPER-CONTAINING 2"/>
    <property type="match status" value="1"/>
</dbReference>
<dbReference type="InterPro" id="IPR047181">
    <property type="entry name" value="DP13A/B"/>
</dbReference>
<evidence type="ECO:0000313" key="2">
    <source>
        <dbReference type="Proteomes" id="UP000822476"/>
    </source>
</evidence>
<accession>A0A8S9YJ62</accession>
<name>A0A8S9YJ62_9TREM</name>